<proteinExistence type="predicted"/>
<accession>A0A6G1GM50</accession>
<dbReference type="AlphaFoldDB" id="A0A6G1GM50"/>
<reference evidence="1" key="1">
    <citation type="journal article" date="2020" name="Stud. Mycol.">
        <title>101 Dothideomycetes genomes: a test case for predicting lifestyles and emergence of pathogens.</title>
        <authorList>
            <person name="Haridas S."/>
            <person name="Albert R."/>
            <person name="Binder M."/>
            <person name="Bloem J."/>
            <person name="Labutti K."/>
            <person name="Salamov A."/>
            <person name="Andreopoulos B."/>
            <person name="Baker S."/>
            <person name="Barry K."/>
            <person name="Bills G."/>
            <person name="Bluhm B."/>
            <person name="Cannon C."/>
            <person name="Castanera R."/>
            <person name="Culley D."/>
            <person name="Daum C."/>
            <person name="Ezra D."/>
            <person name="Gonzalez J."/>
            <person name="Henrissat B."/>
            <person name="Kuo A."/>
            <person name="Liang C."/>
            <person name="Lipzen A."/>
            <person name="Lutzoni F."/>
            <person name="Magnuson J."/>
            <person name="Mondo S."/>
            <person name="Nolan M."/>
            <person name="Ohm R."/>
            <person name="Pangilinan J."/>
            <person name="Park H.-J."/>
            <person name="Ramirez L."/>
            <person name="Alfaro M."/>
            <person name="Sun H."/>
            <person name="Tritt A."/>
            <person name="Yoshinaga Y."/>
            <person name="Zwiers L.-H."/>
            <person name="Turgeon B."/>
            <person name="Goodwin S."/>
            <person name="Spatafora J."/>
            <person name="Crous P."/>
            <person name="Grigoriev I."/>
        </authorList>
    </citation>
    <scope>NUCLEOTIDE SEQUENCE</scope>
    <source>
        <strain evidence="1">CBS 113979</strain>
    </source>
</reference>
<keyword evidence="2" id="KW-1185">Reference proteome</keyword>
<gene>
    <name evidence="1" type="ORF">K402DRAFT_398240</name>
</gene>
<name>A0A6G1GM50_9PEZI</name>
<evidence type="ECO:0000313" key="2">
    <source>
        <dbReference type="Proteomes" id="UP000800041"/>
    </source>
</evidence>
<evidence type="ECO:0000313" key="1">
    <source>
        <dbReference type="EMBL" id="KAF1981839.1"/>
    </source>
</evidence>
<protein>
    <submittedName>
        <fullName evidence="1">Uncharacterized protein</fullName>
    </submittedName>
</protein>
<dbReference type="Proteomes" id="UP000800041">
    <property type="component" value="Unassembled WGS sequence"/>
</dbReference>
<sequence>MPLRLPLPKLVFPYSVKSLLKWPGYQRLDSGLGVTAFGGLGVSLRKVASSTLFKALHLATNRAECRQVRR</sequence>
<dbReference type="EMBL" id="ML977193">
    <property type="protein sequence ID" value="KAF1981839.1"/>
    <property type="molecule type" value="Genomic_DNA"/>
</dbReference>
<organism evidence="1 2">
    <name type="scientific">Aulographum hederae CBS 113979</name>
    <dbReference type="NCBI Taxonomy" id="1176131"/>
    <lineage>
        <taxon>Eukaryota</taxon>
        <taxon>Fungi</taxon>
        <taxon>Dikarya</taxon>
        <taxon>Ascomycota</taxon>
        <taxon>Pezizomycotina</taxon>
        <taxon>Dothideomycetes</taxon>
        <taxon>Pleosporomycetidae</taxon>
        <taxon>Aulographales</taxon>
        <taxon>Aulographaceae</taxon>
    </lineage>
</organism>
<feature type="non-terminal residue" evidence="1">
    <location>
        <position position="70"/>
    </location>
</feature>